<evidence type="ECO:0008006" key="2">
    <source>
        <dbReference type="Google" id="ProtNLM"/>
    </source>
</evidence>
<name>A0A212IYW4_9FIRM</name>
<gene>
    <name evidence="1" type="ORF">KL86CLO1_10243</name>
</gene>
<accession>A0A212IYW4</accession>
<sequence length="345" mass="37625">MKITKKVLDEMERCYCASSLVLGDGSYAVLAGEAIGAPCYAYGGAGFEKKEVIWPSAGGTMSLVQIPGTEGEFLAVQNFFPGFKSEGAKIVWGRREAGEWIIRDVLSLPFVHRFDILEAGGVRYFFAATLCGSKKEREDWSDPGKLYACELPDDLSQGIHPVPIMSGLTKNHGYCRGVWKGRVAAFATCDAGIYAALPPEHKGGEWTVEQVMEGAIGEVALCDIDGDGEDELATIEPFHGDAFHIYKRDGEGWKRVYTYTRPIEFAHAVWGGKLLGRGAFVVGVRRKNCELFMVQYDKAAGEFVTTGIDQAVGTSNVAVFSRPEVEVLVAANHTKNEAAVYLITE</sequence>
<evidence type="ECO:0000313" key="1">
    <source>
        <dbReference type="EMBL" id="SBV92396.1"/>
    </source>
</evidence>
<organism evidence="1">
    <name type="scientific">uncultured Eubacteriales bacterium</name>
    <dbReference type="NCBI Taxonomy" id="172733"/>
    <lineage>
        <taxon>Bacteria</taxon>
        <taxon>Bacillati</taxon>
        <taxon>Bacillota</taxon>
        <taxon>Clostridia</taxon>
        <taxon>Eubacteriales</taxon>
        <taxon>environmental samples</taxon>
    </lineage>
</organism>
<dbReference type="AlphaFoldDB" id="A0A212IYW4"/>
<proteinExistence type="predicted"/>
<protein>
    <recommendedName>
        <fullName evidence="2">FG-GAP repeat</fullName>
    </recommendedName>
</protein>
<dbReference type="EMBL" id="FLUN01000001">
    <property type="protein sequence ID" value="SBV92396.1"/>
    <property type="molecule type" value="Genomic_DNA"/>
</dbReference>
<reference evidence="1" key="1">
    <citation type="submission" date="2016-04" db="EMBL/GenBank/DDBJ databases">
        <authorList>
            <person name="Evans L.H."/>
            <person name="Alamgir A."/>
            <person name="Owens N."/>
            <person name="Weber N.D."/>
            <person name="Virtaneva K."/>
            <person name="Barbian K."/>
            <person name="Babar A."/>
            <person name="Rosenke K."/>
        </authorList>
    </citation>
    <scope>NUCLEOTIDE SEQUENCE</scope>
    <source>
        <strain evidence="1">86</strain>
    </source>
</reference>